<name>A0A1V4KS74_PATFA</name>
<dbReference type="AlphaFoldDB" id="A0A1V4KS74"/>
<protein>
    <submittedName>
        <fullName evidence="2">Uncharacterized protein</fullName>
    </submittedName>
</protein>
<evidence type="ECO:0000313" key="3">
    <source>
        <dbReference type="Proteomes" id="UP000190648"/>
    </source>
</evidence>
<proteinExistence type="predicted"/>
<sequence length="66" mass="7020">MQHFDFRGSHRVTMDPPGSAQSQDMSAGCGDSDTGSSCAIPSHRCSIADLHGSAWSIGKSLQFCFN</sequence>
<keyword evidence="3" id="KW-1185">Reference proteome</keyword>
<feature type="region of interest" description="Disordered" evidence="1">
    <location>
        <begin position="1"/>
        <end position="36"/>
    </location>
</feature>
<accession>A0A1V4KS74</accession>
<reference evidence="2 3" key="1">
    <citation type="submission" date="2016-02" db="EMBL/GenBank/DDBJ databases">
        <title>Band-tailed pigeon sequencing and assembly.</title>
        <authorList>
            <person name="Soares A.E."/>
            <person name="Novak B.J."/>
            <person name="Rice E.S."/>
            <person name="O'Connell B."/>
            <person name="Chang D."/>
            <person name="Weber S."/>
            <person name="Shapiro B."/>
        </authorList>
    </citation>
    <scope>NUCLEOTIDE SEQUENCE [LARGE SCALE GENOMIC DNA]</scope>
    <source>
        <strain evidence="2">BTP2013</strain>
        <tissue evidence="2">Blood</tissue>
    </source>
</reference>
<gene>
    <name evidence="2" type="ORF">AV530_000777</name>
</gene>
<comment type="caution">
    <text evidence="2">The sequence shown here is derived from an EMBL/GenBank/DDBJ whole genome shotgun (WGS) entry which is preliminary data.</text>
</comment>
<organism evidence="2 3">
    <name type="scientific">Patagioenas fasciata monilis</name>
    <dbReference type="NCBI Taxonomy" id="372326"/>
    <lineage>
        <taxon>Eukaryota</taxon>
        <taxon>Metazoa</taxon>
        <taxon>Chordata</taxon>
        <taxon>Craniata</taxon>
        <taxon>Vertebrata</taxon>
        <taxon>Euteleostomi</taxon>
        <taxon>Archelosauria</taxon>
        <taxon>Archosauria</taxon>
        <taxon>Dinosauria</taxon>
        <taxon>Saurischia</taxon>
        <taxon>Theropoda</taxon>
        <taxon>Coelurosauria</taxon>
        <taxon>Aves</taxon>
        <taxon>Neognathae</taxon>
        <taxon>Neoaves</taxon>
        <taxon>Columbimorphae</taxon>
        <taxon>Columbiformes</taxon>
        <taxon>Columbidae</taxon>
        <taxon>Patagioenas</taxon>
    </lineage>
</organism>
<evidence type="ECO:0000256" key="1">
    <source>
        <dbReference type="SAM" id="MobiDB-lite"/>
    </source>
</evidence>
<evidence type="ECO:0000313" key="2">
    <source>
        <dbReference type="EMBL" id="OPJ87274.1"/>
    </source>
</evidence>
<dbReference type="EMBL" id="LSYS01001700">
    <property type="protein sequence ID" value="OPJ87274.1"/>
    <property type="molecule type" value="Genomic_DNA"/>
</dbReference>
<dbReference type="Proteomes" id="UP000190648">
    <property type="component" value="Unassembled WGS sequence"/>
</dbReference>